<dbReference type="PROSITE" id="PS50041">
    <property type="entry name" value="C_TYPE_LECTIN_2"/>
    <property type="match status" value="1"/>
</dbReference>
<accession>A0A6A4XCC9</accession>
<reference evidence="3 4" key="1">
    <citation type="submission" date="2019-07" db="EMBL/GenBank/DDBJ databases">
        <title>Draft genome assembly of a fouling barnacle, Amphibalanus amphitrite (Darwin, 1854): The first reference genome for Thecostraca.</title>
        <authorList>
            <person name="Kim W."/>
        </authorList>
    </citation>
    <scope>NUCLEOTIDE SEQUENCE [LARGE SCALE GENOMIC DNA]</scope>
    <source>
        <strain evidence="3">SNU_AA5</strain>
        <tissue evidence="3">Soma without cirri and trophi</tissue>
    </source>
</reference>
<evidence type="ECO:0000256" key="1">
    <source>
        <dbReference type="ARBA" id="ARBA00023157"/>
    </source>
</evidence>
<dbReference type="InterPro" id="IPR050801">
    <property type="entry name" value="Ca-Dep_Lectins_ImmuneDev"/>
</dbReference>
<dbReference type="OrthoDB" id="538816at2759"/>
<dbReference type="PANTHER" id="PTHR22801:SF63">
    <property type="entry name" value="C-TYPE LECTIN DOMAIN-CONTAINING PROTEIN"/>
    <property type="match status" value="1"/>
</dbReference>
<dbReference type="EMBL" id="VIIS01000191">
    <property type="protein sequence ID" value="KAF0312101.1"/>
    <property type="molecule type" value="Genomic_DNA"/>
</dbReference>
<organism evidence="3 4">
    <name type="scientific">Amphibalanus amphitrite</name>
    <name type="common">Striped barnacle</name>
    <name type="synonym">Balanus amphitrite</name>
    <dbReference type="NCBI Taxonomy" id="1232801"/>
    <lineage>
        <taxon>Eukaryota</taxon>
        <taxon>Metazoa</taxon>
        <taxon>Ecdysozoa</taxon>
        <taxon>Arthropoda</taxon>
        <taxon>Crustacea</taxon>
        <taxon>Multicrustacea</taxon>
        <taxon>Cirripedia</taxon>
        <taxon>Thoracica</taxon>
        <taxon>Thoracicalcarea</taxon>
        <taxon>Balanomorpha</taxon>
        <taxon>Balanoidea</taxon>
        <taxon>Balanidae</taxon>
        <taxon>Amphibalaninae</taxon>
        <taxon>Amphibalanus</taxon>
    </lineage>
</organism>
<feature type="domain" description="C-type lectin" evidence="2">
    <location>
        <begin position="74"/>
        <end position="188"/>
    </location>
</feature>
<dbReference type="SUPFAM" id="SSF56436">
    <property type="entry name" value="C-type lectin-like"/>
    <property type="match status" value="1"/>
</dbReference>
<dbReference type="InterPro" id="IPR001304">
    <property type="entry name" value="C-type_lectin-like"/>
</dbReference>
<dbReference type="Pfam" id="PF00059">
    <property type="entry name" value="Lectin_C"/>
    <property type="match status" value="1"/>
</dbReference>
<keyword evidence="1" id="KW-1015">Disulfide bond</keyword>
<dbReference type="AlphaFoldDB" id="A0A6A4XCC9"/>
<dbReference type="PANTHER" id="PTHR22801">
    <property type="entry name" value="LITHOSTATHINE"/>
    <property type="match status" value="1"/>
</dbReference>
<keyword evidence="4" id="KW-1185">Reference proteome</keyword>
<dbReference type="InterPro" id="IPR016186">
    <property type="entry name" value="C-type_lectin-like/link_sf"/>
</dbReference>
<evidence type="ECO:0000313" key="4">
    <source>
        <dbReference type="Proteomes" id="UP000440578"/>
    </source>
</evidence>
<proteinExistence type="predicted"/>
<dbReference type="PROSITE" id="PS00615">
    <property type="entry name" value="C_TYPE_LECTIN_1"/>
    <property type="match status" value="1"/>
</dbReference>
<evidence type="ECO:0000313" key="3">
    <source>
        <dbReference type="EMBL" id="KAF0312101.1"/>
    </source>
</evidence>
<protein>
    <submittedName>
        <fullName evidence="3">Lectin BRA-3</fullName>
    </submittedName>
</protein>
<dbReference type="InterPro" id="IPR016187">
    <property type="entry name" value="CTDL_fold"/>
</dbReference>
<gene>
    <name evidence="3" type="primary">LEC3_9</name>
    <name evidence="3" type="ORF">FJT64_017144</name>
</gene>
<dbReference type="Proteomes" id="UP000440578">
    <property type="component" value="Unassembled WGS sequence"/>
</dbReference>
<name>A0A6A4XCC9_AMPAM</name>
<dbReference type="Gene3D" id="3.10.100.10">
    <property type="entry name" value="Mannose-Binding Protein A, subunit A"/>
    <property type="match status" value="1"/>
</dbReference>
<sequence>MEQETRVPLVQLGRRQPPWFDRELRAALREKEAAHRRMKKARTADNNELFREKRRGFKHGSTVSCACPGGFSRCAGRCLIRPPQELGFTEAKAACVSLGAHLAVPRSAEENQCVLTMAAGVDVWIGLSEHGEDGVFVAEDGGEPMTTVDIPFWGAGEPNNRSTVNCMQIWQNAWDDTDCDWPQKFMCQLRLWNRPDCA</sequence>
<comment type="caution">
    <text evidence="3">The sequence shown here is derived from an EMBL/GenBank/DDBJ whole genome shotgun (WGS) entry which is preliminary data.</text>
</comment>
<dbReference type="InterPro" id="IPR018378">
    <property type="entry name" value="C-type_lectin_CS"/>
</dbReference>
<dbReference type="SMART" id="SM00034">
    <property type="entry name" value="CLECT"/>
    <property type="match status" value="1"/>
</dbReference>
<dbReference type="CDD" id="cd00037">
    <property type="entry name" value="CLECT"/>
    <property type="match status" value="1"/>
</dbReference>
<evidence type="ECO:0000259" key="2">
    <source>
        <dbReference type="PROSITE" id="PS50041"/>
    </source>
</evidence>